<dbReference type="InterPro" id="IPR028345">
    <property type="entry name" value="Antibiotic_NAT-like"/>
</dbReference>
<dbReference type="HAMAP" id="MF_00800">
    <property type="entry name" value="UPF0340"/>
    <property type="match status" value="1"/>
</dbReference>
<dbReference type="EMBL" id="FMXA01000012">
    <property type="protein sequence ID" value="SDA52098.1"/>
    <property type="molecule type" value="Genomic_DNA"/>
</dbReference>
<dbReference type="Gene3D" id="3.40.50.10360">
    <property type="entry name" value="Hypothetical protein TT1679"/>
    <property type="match status" value="1"/>
</dbReference>
<dbReference type="InterPro" id="IPR006340">
    <property type="entry name" value="DUF436"/>
</dbReference>
<dbReference type="RefSeq" id="WP_091364583.1">
    <property type="nucleotide sequence ID" value="NZ_FMXA01000012.1"/>
</dbReference>
<protein>
    <recommendedName>
        <fullName evidence="1">UPF0340 protein SAMN02910343_01074</fullName>
    </recommendedName>
</protein>
<dbReference type="PIRSF" id="PIRSF007510">
    <property type="entry name" value="UCP007510"/>
    <property type="match status" value="1"/>
</dbReference>
<gene>
    <name evidence="2" type="ORF">SAMN02910343_01074</name>
</gene>
<reference evidence="2 3" key="1">
    <citation type="submission" date="2016-10" db="EMBL/GenBank/DDBJ databases">
        <authorList>
            <person name="de Groot N.N."/>
        </authorList>
    </citation>
    <scope>NUCLEOTIDE SEQUENCE [LARGE SCALE GENOMIC DNA]</scope>
    <source>
        <strain evidence="2 3">DSM 15230</strain>
    </source>
</reference>
<evidence type="ECO:0000313" key="2">
    <source>
        <dbReference type="EMBL" id="SDA52098.1"/>
    </source>
</evidence>
<evidence type="ECO:0000313" key="3">
    <source>
        <dbReference type="Proteomes" id="UP000199689"/>
    </source>
</evidence>
<evidence type="ECO:0000256" key="1">
    <source>
        <dbReference type="HAMAP-Rule" id="MF_00800"/>
    </source>
</evidence>
<sequence>MDIQELANQAVRSFRELIDGAHFRPGSLIVIGGSSSEIHGGRIGKDSQNDIGREVVKALMKVAETENLELAFQCCEHLNRALVVERATMERRHLQEVTVVPWLHAGGAFSTNAYYHMEDPVVVEEVEADGGLDIGLTMIGMHLKRVAVPVHLTNNHVGHALVIGAKTRPPLIGGVRAHYTRER</sequence>
<dbReference type="Proteomes" id="UP000199689">
    <property type="component" value="Unassembled WGS sequence"/>
</dbReference>
<accession>A0A1G5W226</accession>
<dbReference type="Pfam" id="PF04260">
    <property type="entry name" value="DUF436"/>
    <property type="match status" value="1"/>
</dbReference>
<dbReference type="GeneID" id="87756095"/>
<organism evidence="2 3">
    <name type="scientific">Allisonella histaminiformans</name>
    <dbReference type="NCBI Taxonomy" id="209880"/>
    <lineage>
        <taxon>Bacteria</taxon>
        <taxon>Bacillati</taxon>
        <taxon>Bacillota</taxon>
        <taxon>Negativicutes</taxon>
        <taxon>Veillonellales</taxon>
        <taxon>Veillonellaceae</taxon>
        <taxon>Allisonella</taxon>
    </lineage>
</organism>
<dbReference type="AlphaFoldDB" id="A0A1G5W226"/>
<dbReference type="NCBIfam" id="TIGR01440">
    <property type="entry name" value="TIGR01440 family protein"/>
    <property type="match status" value="1"/>
</dbReference>
<dbReference type="OrthoDB" id="9803187at2"/>
<dbReference type="SUPFAM" id="SSF110710">
    <property type="entry name" value="TTHA0583/YokD-like"/>
    <property type="match status" value="1"/>
</dbReference>
<proteinExistence type="inferred from homology"/>
<keyword evidence="3" id="KW-1185">Reference proteome</keyword>
<name>A0A1G5W226_9FIRM</name>
<dbReference type="STRING" id="209880.SAMN02910343_01074"/>
<comment type="similarity">
    <text evidence="1">Belongs to the UPF0340 family.</text>
</comment>